<dbReference type="GO" id="GO:0006396">
    <property type="term" value="P:RNA processing"/>
    <property type="evidence" value="ECO:0007669"/>
    <property type="project" value="InterPro"/>
</dbReference>
<dbReference type="InterPro" id="IPR012677">
    <property type="entry name" value="Nucleotide-bd_a/b_plait_sf"/>
</dbReference>
<organism evidence="6 7">
    <name type="scientific">Vairimorpha ceranae</name>
    <dbReference type="NCBI Taxonomy" id="40302"/>
    <lineage>
        <taxon>Eukaryota</taxon>
        <taxon>Fungi</taxon>
        <taxon>Fungi incertae sedis</taxon>
        <taxon>Microsporidia</taxon>
        <taxon>Nosematidae</taxon>
        <taxon>Vairimorpha</taxon>
    </lineage>
</organism>
<accession>A0A0F9WCM0</accession>
<dbReference type="Gene3D" id="1.10.10.10">
    <property type="entry name" value="Winged helix-like DNA-binding domain superfamily/Winged helix DNA-binding domain"/>
    <property type="match status" value="1"/>
</dbReference>
<comment type="subcellular location">
    <subcellularLocation>
        <location evidence="1">Nucleus</location>
    </subcellularLocation>
</comment>
<sequence length="295" mass="34573">MSLEKIKKQIEFYFSDANFRVDAFMKQQSLLNNGFIPIDTILTFKKMKELNADKDLIKKSIADSKTVECKDDCLKKIETEEFKNYVCDTDIDSRCLYISGFNKESTLEDIENILASMNPLLIRMRRQKNKKFSGSVFVELKNEEAVENALKMEIPCNIEEDIDEKAKRLKNESNNLIIMRKKDFLLQKENLTEQQKLQDARNALKDDYADKLFRYEAADDLDISNIKKIVKDSAFVDLKEKVVRLKFSKDFETKEYENEGTVVKIRKLTKEEVHDYCDKIPVRPKQKNGKKSNKK</sequence>
<dbReference type="PRINTS" id="PR00302">
    <property type="entry name" value="LUPUSLA"/>
</dbReference>
<evidence type="ECO:0000313" key="7">
    <source>
        <dbReference type="Proteomes" id="UP000034350"/>
    </source>
</evidence>
<dbReference type="SUPFAM" id="SSF54928">
    <property type="entry name" value="RNA-binding domain, RBD"/>
    <property type="match status" value="1"/>
</dbReference>
<evidence type="ECO:0000259" key="5">
    <source>
        <dbReference type="PROSITE" id="PS50961"/>
    </source>
</evidence>
<proteinExistence type="predicted"/>
<keyword evidence="6" id="KW-0687">Ribonucleoprotein</keyword>
<dbReference type="GeneID" id="36319824"/>
<dbReference type="Pfam" id="PF05383">
    <property type="entry name" value="La"/>
    <property type="match status" value="1"/>
</dbReference>
<evidence type="ECO:0000256" key="3">
    <source>
        <dbReference type="ARBA" id="ARBA00023242"/>
    </source>
</evidence>
<dbReference type="CDD" id="cd12291">
    <property type="entry name" value="RRM1_La"/>
    <property type="match status" value="1"/>
</dbReference>
<dbReference type="SUPFAM" id="SSF46785">
    <property type="entry name" value="Winged helix' DNA-binding domain"/>
    <property type="match status" value="1"/>
</dbReference>
<dbReference type="PANTHER" id="PTHR22792">
    <property type="entry name" value="LUPUS LA PROTEIN-RELATED"/>
    <property type="match status" value="1"/>
</dbReference>
<keyword evidence="2 4" id="KW-0694">RNA-binding</keyword>
<dbReference type="OMA" id="TYLRTTC"/>
<dbReference type="CDD" id="cd07323">
    <property type="entry name" value="LAM"/>
    <property type="match status" value="1"/>
</dbReference>
<dbReference type="GO" id="GO:1990904">
    <property type="term" value="C:ribonucleoprotein complex"/>
    <property type="evidence" value="ECO:0007669"/>
    <property type="project" value="UniProtKB-KW"/>
</dbReference>
<feature type="domain" description="HTH La-type RNA-binding" evidence="5">
    <location>
        <begin position="1"/>
        <end position="86"/>
    </location>
</feature>
<dbReference type="VEuPathDB" id="MicrosporidiaDB:G9O61_00g013490"/>
<dbReference type="InterPro" id="IPR006630">
    <property type="entry name" value="La_HTH"/>
</dbReference>
<keyword evidence="3" id="KW-0539">Nucleus</keyword>
<dbReference type="VEuPathDB" id="MicrosporidiaDB:NCER_101574"/>
<comment type="caution">
    <text evidence="6">The sequence shown here is derived from an EMBL/GenBank/DDBJ whole genome shotgun (WGS) entry which is preliminary data.</text>
</comment>
<gene>
    <name evidence="6" type="ORF">AAJ76_270005075</name>
</gene>
<reference evidence="6 7" key="1">
    <citation type="journal article" date="2015" name="Environ. Microbiol.">
        <title>Genome analyses suggest the presence of polyploidy and recent human-driven expansions in eight global populations of the honeybee pathogen Nosema ceranae.</title>
        <authorList>
            <person name="Pelin A."/>
            <person name="Selman M."/>
            <person name="Aris-Brosou S."/>
            <person name="Farinelli L."/>
            <person name="Corradi N."/>
        </authorList>
    </citation>
    <scope>NUCLEOTIDE SEQUENCE [LARGE SCALE GENOMIC DNA]</scope>
    <source>
        <strain evidence="6 7">PA08 1199</strain>
    </source>
</reference>
<dbReference type="Gene3D" id="3.30.70.330">
    <property type="match status" value="1"/>
</dbReference>
<evidence type="ECO:0000256" key="1">
    <source>
        <dbReference type="ARBA" id="ARBA00004123"/>
    </source>
</evidence>
<name>A0A0F9WCM0_9MICR</name>
<evidence type="ECO:0000256" key="4">
    <source>
        <dbReference type="PROSITE-ProRule" id="PRU00332"/>
    </source>
</evidence>
<dbReference type="InterPro" id="IPR045180">
    <property type="entry name" value="La_dom_prot"/>
</dbReference>
<dbReference type="EMBL" id="JPQZ01000027">
    <property type="protein sequence ID" value="KKO75226.1"/>
    <property type="molecule type" value="Genomic_DNA"/>
</dbReference>
<dbReference type="RefSeq" id="XP_024330968.1">
    <property type="nucleotide sequence ID" value="XM_024474895.1"/>
</dbReference>
<dbReference type="InterPro" id="IPR002344">
    <property type="entry name" value="Lupus_La"/>
</dbReference>
<keyword evidence="7" id="KW-1185">Reference proteome</keyword>
<evidence type="ECO:0000256" key="2">
    <source>
        <dbReference type="ARBA" id="ARBA00022884"/>
    </source>
</evidence>
<dbReference type="GO" id="GO:0003729">
    <property type="term" value="F:mRNA binding"/>
    <property type="evidence" value="ECO:0007669"/>
    <property type="project" value="TreeGrafter"/>
</dbReference>
<dbReference type="GO" id="GO:0005634">
    <property type="term" value="C:nucleus"/>
    <property type="evidence" value="ECO:0007669"/>
    <property type="project" value="UniProtKB-SubCell"/>
</dbReference>
<dbReference type="VEuPathDB" id="MicrosporidiaDB:AAJ76_270005075"/>
<dbReference type="PANTHER" id="PTHR22792:SF140">
    <property type="entry name" value="ACHILLES, ISOFORM A"/>
    <property type="match status" value="1"/>
</dbReference>
<dbReference type="PROSITE" id="PS50961">
    <property type="entry name" value="HTH_LA"/>
    <property type="match status" value="1"/>
</dbReference>
<dbReference type="InterPro" id="IPR035979">
    <property type="entry name" value="RBD_domain_sf"/>
</dbReference>
<dbReference type="AlphaFoldDB" id="A0A0F9WCM0"/>
<dbReference type="InterPro" id="IPR036390">
    <property type="entry name" value="WH_DNA-bd_sf"/>
</dbReference>
<dbReference type="OrthoDB" id="2194419at2759"/>
<dbReference type="SMART" id="SM00715">
    <property type="entry name" value="LA"/>
    <property type="match status" value="1"/>
</dbReference>
<evidence type="ECO:0000313" key="6">
    <source>
        <dbReference type="EMBL" id="KKO75226.1"/>
    </source>
</evidence>
<protein>
    <submittedName>
        <fullName evidence="6">La ribonucleoprotein</fullName>
    </submittedName>
</protein>
<dbReference type="Proteomes" id="UP000034350">
    <property type="component" value="Unassembled WGS sequence"/>
</dbReference>
<dbReference type="InterPro" id="IPR036388">
    <property type="entry name" value="WH-like_DNA-bd_sf"/>
</dbReference>